<sequence>MENGIPSDHTRQRLLSAYHSLDEQYGPQQWWPADSPFEIMVGAVLTQNTAWANVEKAIGNLKAADCLDAERIAALPSADLAELIRPSGYFNVKAKRLGAFCKWYMDRGQHAGLARLETPLLRKALLSVHGIGPETADDMLLYAFGRAVFVIDAYTRRIFSRLDILDGRLSYEALRSLIEGALPADNRLFSQYHALIVQHGKDICRKRPRCDGCCVRRFCVFEMLASKAKSV</sequence>
<proteinExistence type="predicted"/>
<dbReference type="GO" id="GO:0006284">
    <property type="term" value="P:base-excision repair"/>
    <property type="evidence" value="ECO:0007669"/>
    <property type="project" value="InterPro"/>
</dbReference>
<evidence type="ECO:0000313" key="7">
    <source>
        <dbReference type="EMBL" id="VFK35485.1"/>
    </source>
</evidence>
<dbReference type="GO" id="GO:0046872">
    <property type="term" value="F:metal ion binding"/>
    <property type="evidence" value="ECO:0007669"/>
    <property type="project" value="UniProtKB-KW"/>
</dbReference>
<evidence type="ECO:0000256" key="1">
    <source>
        <dbReference type="ARBA" id="ARBA00022485"/>
    </source>
</evidence>
<reference evidence="6" key="1">
    <citation type="submission" date="2019-02" db="EMBL/GenBank/DDBJ databases">
        <authorList>
            <person name="Gruber-Vodicka R. H."/>
            <person name="Seah K. B. B."/>
        </authorList>
    </citation>
    <scope>NUCLEOTIDE SEQUENCE</scope>
    <source>
        <strain evidence="6">BECK_S312</strain>
        <strain evidence="7">BECK_S426</strain>
    </source>
</reference>
<dbReference type="PANTHER" id="PTHR10359:SF19">
    <property type="entry name" value="DNA REPAIR GLYCOSYLASE MJ1434-RELATED"/>
    <property type="match status" value="1"/>
</dbReference>
<feature type="domain" description="HhH-GPD" evidence="5">
    <location>
        <begin position="45"/>
        <end position="202"/>
    </location>
</feature>
<keyword evidence="1" id="KW-0004">4Fe-4S</keyword>
<evidence type="ECO:0000259" key="5">
    <source>
        <dbReference type="SMART" id="SM00478"/>
    </source>
</evidence>
<evidence type="ECO:0000256" key="4">
    <source>
        <dbReference type="ARBA" id="ARBA00023014"/>
    </source>
</evidence>
<protein>
    <submittedName>
        <fullName evidence="6">DNA-3-methyladenine glycosylase III</fullName>
    </submittedName>
</protein>
<dbReference type="GO" id="GO:0051539">
    <property type="term" value="F:4 iron, 4 sulfur cluster binding"/>
    <property type="evidence" value="ECO:0007669"/>
    <property type="project" value="UniProtKB-KW"/>
</dbReference>
<evidence type="ECO:0000256" key="3">
    <source>
        <dbReference type="ARBA" id="ARBA00023004"/>
    </source>
</evidence>
<dbReference type="SUPFAM" id="SSF48150">
    <property type="entry name" value="DNA-glycosylase"/>
    <property type="match status" value="1"/>
</dbReference>
<accession>A0A450X2G6</accession>
<dbReference type="Pfam" id="PF00730">
    <property type="entry name" value="HhH-GPD"/>
    <property type="match status" value="1"/>
</dbReference>
<dbReference type="EMBL" id="CAADFM010000382">
    <property type="protein sequence ID" value="VFK23504.1"/>
    <property type="molecule type" value="Genomic_DNA"/>
</dbReference>
<dbReference type="EMBL" id="CAADFP010000381">
    <property type="protein sequence ID" value="VFK35485.1"/>
    <property type="molecule type" value="Genomic_DNA"/>
</dbReference>
<dbReference type="PANTHER" id="PTHR10359">
    <property type="entry name" value="A/G-SPECIFIC ADENINE GLYCOSYLASE/ENDONUCLEASE III"/>
    <property type="match status" value="1"/>
</dbReference>
<name>A0A450X2G6_9GAMM</name>
<evidence type="ECO:0000256" key="2">
    <source>
        <dbReference type="ARBA" id="ARBA00022723"/>
    </source>
</evidence>
<organism evidence="6">
    <name type="scientific">Candidatus Kentrum sp. LPFa</name>
    <dbReference type="NCBI Taxonomy" id="2126335"/>
    <lineage>
        <taxon>Bacteria</taxon>
        <taxon>Pseudomonadati</taxon>
        <taxon>Pseudomonadota</taxon>
        <taxon>Gammaproteobacteria</taxon>
        <taxon>Candidatus Kentrum</taxon>
    </lineage>
</organism>
<dbReference type="InterPro" id="IPR011257">
    <property type="entry name" value="DNA_glycosylase"/>
</dbReference>
<dbReference type="GO" id="GO:0003824">
    <property type="term" value="F:catalytic activity"/>
    <property type="evidence" value="ECO:0007669"/>
    <property type="project" value="InterPro"/>
</dbReference>
<dbReference type="SMART" id="SM00478">
    <property type="entry name" value="ENDO3c"/>
    <property type="match status" value="1"/>
</dbReference>
<keyword evidence="2" id="KW-0479">Metal-binding</keyword>
<dbReference type="Gene3D" id="1.10.1670.10">
    <property type="entry name" value="Helix-hairpin-Helix base-excision DNA repair enzymes (C-terminal)"/>
    <property type="match status" value="1"/>
</dbReference>
<dbReference type="Gene3D" id="1.10.340.30">
    <property type="entry name" value="Hypothetical protein, domain 2"/>
    <property type="match status" value="1"/>
</dbReference>
<keyword evidence="4" id="KW-0411">Iron-sulfur</keyword>
<dbReference type="AlphaFoldDB" id="A0A450X2G6"/>
<keyword evidence="3" id="KW-0408">Iron</keyword>
<evidence type="ECO:0000313" key="6">
    <source>
        <dbReference type="EMBL" id="VFK23504.1"/>
    </source>
</evidence>
<dbReference type="InterPro" id="IPR003265">
    <property type="entry name" value="HhH-GPD_domain"/>
</dbReference>
<dbReference type="CDD" id="cd00056">
    <property type="entry name" value="ENDO3c"/>
    <property type="match status" value="1"/>
</dbReference>
<dbReference type="PIRSF" id="PIRSF001435">
    <property type="entry name" value="Nth"/>
    <property type="match status" value="1"/>
</dbReference>
<gene>
    <name evidence="6" type="ORF">BECKLPF1236A_GA0070988_103822</name>
    <name evidence="7" type="ORF">BECKLPF1236C_GA0070990_103812</name>
</gene>
<dbReference type="InterPro" id="IPR023170">
    <property type="entry name" value="HhH_base_excis_C"/>
</dbReference>